<gene>
    <name evidence="1" type="ORF">K788_00011325</name>
</gene>
<dbReference type="EMBL" id="CP012748">
    <property type="protein sequence ID" value="ALL71019.1"/>
    <property type="molecule type" value="Genomic_DNA"/>
</dbReference>
<proteinExistence type="predicted"/>
<protein>
    <submittedName>
        <fullName evidence="1">Uncharacterized protein</fullName>
    </submittedName>
</protein>
<dbReference type="KEGG" id="bcai:K788_00011325"/>
<evidence type="ECO:0000313" key="1">
    <source>
        <dbReference type="EMBL" id="ALL71019.1"/>
    </source>
</evidence>
<keyword evidence="1" id="KW-0614">Plasmid</keyword>
<reference evidence="1 2" key="1">
    <citation type="journal article" date="2014" name="Genome Announc.">
        <title>Draft Genome Sequence of the Haloacid-Degrading Burkholderia caribensis Strain MBA4.</title>
        <authorList>
            <person name="Pan Y."/>
            <person name="Kong K.F."/>
            <person name="Tsang J.S."/>
        </authorList>
    </citation>
    <scope>NUCLEOTIDE SEQUENCE [LARGE SCALE GENOMIC DNA]</scope>
    <source>
        <strain evidence="1 2">MBA4</strain>
        <plasmid evidence="2">Plasmid</plasmid>
    </source>
</reference>
<organism evidence="1 2">
    <name type="scientific">Paraburkholderia caribensis MBA4</name>
    <dbReference type="NCBI Taxonomy" id="1323664"/>
    <lineage>
        <taxon>Bacteria</taxon>
        <taxon>Pseudomonadati</taxon>
        <taxon>Pseudomonadota</taxon>
        <taxon>Betaproteobacteria</taxon>
        <taxon>Burkholderiales</taxon>
        <taxon>Burkholderiaceae</taxon>
        <taxon>Paraburkholderia</taxon>
    </lineage>
</organism>
<evidence type="ECO:0000313" key="2">
    <source>
        <dbReference type="Proteomes" id="UP000019146"/>
    </source>
</evidence>
<name>A0A0P0RPY3_9BURK</name>
<dbReference type="Proteomes" id="UP000019146">
    <property type="component" value="Plasmid unnamed"/>
</dbReference>
<dbReference type="AlphaFoldDB" id="A0A0P0RPY3"/>
<sequence>MRIADEVVGCMAQPEIADASAESALVLKQAIQRRASR</sequence>
<geneLocation type="plasmid" evidence="2"/>
<accession>A0A0P0RPY3</accession>